<keyword evidence="5 7" id="KW-0326">Glycosidase</keyword>
<reference evidence="7 8" key="1">
    <citation type="submission" date="2018-10" db="EMBL/GenBank/DDBJ databases">
        <title>Phylogenomics of Brevibacillus.</title>
        <authorList>
            <person name="Dunlap C."/>
        </authorList>
    </citation>
    <scope>NUCLEOTIDE SEQUENCE [LARGE SCALE GENOMIC DNA]</scope>
    <source>
        <strain evidence="7 8">JCM 15716</strain>
    </source>
</reference>
<comment type="catalytic activity">
    <reaction evidence="1">
        <text>Hydrolysis of terminal non-reducing N-acetyl-D-hexosamine residues in N-acetyl-beta-D-hexosaminides.</text>
        <dbReference type="EC" id="3.2.1.52"/>
    </reaction>
</comment>
<comment type="caution">
    <text evidence="7">The sequence shown here is derived from an EMBL/GenBank/DDBJ whole genome shotgun (WGS) entry which is preliminary data.</text>
</comment>
<protein>
    <recommendedName>
        <fullName evidence="3">beta-N-acetylhexosaminidase</fullName>
        <ecNumber evidence="3">3.2.1.52</ecNumber>
    </recommendedName>
</protein>
<name>A0A3M8DJD0_9BACL</name>
<dbReference type="InterPro" id="IPR036962">
    <property type="entry name" value="Glyco_hydro_3_N_sf"/>
</dbReference>
<keyword evidence="8" id="KW-1185">Reference proteome</keyword>
<gene>
    <name evidence="7" type="ORF">EDM56_14910</name>
</gene>
<evidence type="ECO:0000256" key="1">
    <source>
        <dbReference type="ARBA" id="ARBA00001231"/>
    </source>
</evidence>
<dbReference type="Gene3D" id="3.40.50.1700">
    <property type="entry name" value="Glycoside hydrolase family 3 C-terminal domain"/>
    <property type="match status" value="1"/>
</dbReference>
<dbReference type="Gene3D" id="3.20.20.300">
    <property type="entry name" value="Glycoside hydrolase, family 3, N-terminal domain"/>
    <property type="match status" value="1"/>
</dbReference>
<dbReference type="PRINTS" id="PR00133">
    <property type="entry name" value="GLHYDRLASE3"/>
</dbReference>
<dbReference type="InterPro" id="IPR050226">
    <property type="entry name" value="NagZ_Beta-hexosaminidase"/>
</dbReference>
<evidence type="ECO:0000259" key="6">
    <source>
        <dbReference type="Pfam" id="PF00933"/>
    </source>
</evidence>
<feature type="domain" description="Glycoside hydrolase family 3 N-terminal" evidence="6">
    <location>
        <begin position="2"/>
        <end position="324"/>
    </location>
</feature>
<dbReference type="OrthoDB" id="9805821at2"/>
<evidence type="ECO:0000313" key="7">
    <source>
        <dbReference type="EMBL" id="RNB87485.1"/>
    </source>
</evidence>
<evidence type="ECO:0000256" key="5">
    <source>
        <dbReference type="ARBA" id="ARBA00023295"/>
    </source>
</evidence>
<dbReference type="EC" id="3.2.1.52" evidence="3"/>
<dbReference type="Pfam" id="PF00933">
    <property type="entry name" value="Glyco_hydro_3"/>
    <property type="match status" value="1"/>
</dbReference>
<keyword evidence="4 7" id="KW-0378">Hydrolase</keyword>
<evidence type="ECO:0000256" key="3">
    <source>
        <dbReference type="ARBA" id="ARBA00012663"/>
    </source>
</evidence>
<dbReference type="InterPro" id="IPR036881">
    <property type="entry name" value="Glyco_hydro_3_C_sf"/>
</dbReference>
<evidence type="ECO:0000313" key="8">
    <source>
        <dbReference type="Proteomes" id="UP000271031"/>
    </source>
</evidence>
<dbReference type="Proteomes" id="UP000271031">
    <property type="component" value="Unassembled WGS sequence"/>
</dbReference>
<dbReference type="EMBL" id="RHHQ01000012">
    <property type="protein sequence ID" value="RNB87485.1"/>
    <property type="molecule type" value="Genomic_DNA"/>
</dbReference>
<dbReference type="PANTHER" id="PTHR30480">
    <property type="entry name" value="BETA-HEXOSAMINIDASE-RELATED"/>
    <property type="match status" value="1"/>
</dbReference>
<dbReference type="GO" id="GO:0009254">
    <property type="term" value="P:peptidoglycan turnover"/>
    <property type="evidence" value="ECO:0007669"/>
    <property type="project" value="TreeGrafter"/>
</dbReference>
<dbReference type="AlphaFoldDB" id="A0A3M8DJD0"/>
<comment type="similarity">
    <text evidence="2">Belongs to the glycosyl hydrolase 3 family.</text>
</comment>
<sequence>MTLAQKLGQMVMCGFHGETCDEQLRALITRQHVGGIIYFTRNVVEPKQIHELSSALQQAAIATNGIPLLIATDQEGGMVTRIKSGVTPIPGQMALGAAGDEHAVRQLACISGGELRHLGINMNLAPCLDIQNNPRNPVIGVRSYGSDPHRVARMGAAAIEGYQEAGIVPVIKHFPGHGDTSVDSHLAVPSIPHDLARLRERELVPFVEAITCGADVVMTAHVLFSAIDDTLPATLSKPVLTGLLREQLGFEGVIMTDCMEMKAIADTFGTEQAAVMAVEAGADIILISHTYAAQLGALRALHEAVEAGVLTEERIDRSVSRILHMKKKRGVMPPSLSWVGSQEQLERPEAIACAKALSAKSITVVRDEARLIPLQKEENVLVIYPKSAVTTGADERIETTQSLGEQLARYGYRVIEMRIDANPTLAEMEAVLAKSKEAEQLVVATYNAQNYPAQLELLQLLTTLHGTKSLVAVALRNPYDATAAKQIGTYVATYESSPLALESLASVLAGEQESVGTLPVLLEGN</sequence>
<dbReference type="GO" id="GO:0005975">
    <property type="term" value="P:carbohydrate metabolic process"/>
    <property type="evidence" value="ECO:0007669"/>
    <property type="project" value="InterPro"/>
</dbReference>
<dbReference type="InterPro" id="IPR001764">
    <property type="entry name" value="Glyco_hydro_3_N"/>
</dbReference>
<dbReference type="InterPro" id="IPR017853">
    <property type="entry name" value="GH"/>
</dbReference>
<dbReference type="SUPFAM" id="SSF51445">
    <property type="entry name" value="(Trans)glycosidases"/>
    <property type="match status" value="1"/>
</dbReference>
<dbReference type="GO" id="GO:0004563">
    <property type="term" value="F:beta-N-acetylhexosaminidase activity"/>
    <property type="evidence" value="ECO:0007669"/>
    <property type="project" value="UniProtKB-EC"/>
</dbReference>
<evidence type="ECO:0000256" key="4">
    <source>
        <dbReference type="ARBA" id="ARBA00022801"/>
    </source>
</evidence>
<proteinExistence type="inferred from homology"/>
<evidence type="ECO:0000256" key="2">
    <source>
        <dbReference type="ARBA" id="ARBA00005336"/>
    </source>
</evidence>
<organism evidence="7 8">
    <name type="scientific">Brevibacillus fluminis</name>
    <dbReference type="NCBI Taxonomy" id="511487"/>
    <lineage>
        <taxon>Bacteria</taxon>
        <taxon>Bacillati</taxon>
        <taxon>Bacillota</taxon>
        <taxon>Bacilli</taxon>
        <taxon>Bacillales</taxon>
        <taxon>Paenibacillaceae</taxon>
        <taxon>Brevibacillus</taxon>
    </lineage>
</organism>
<dbReference type="PANTHER" id="PTHR30480:SF13">
    <property type="entry name" value="BETA-HEXOSAMINIDASE"/>
    <property type="match status" value="1"/>
</dbReference>
<accession>A0A3M8DJD0</accession>
<dbReference type="NCBIfam" id="NF003740">
    <property type="entry name" value="PRK05337.1"/>
    <property type="match status" value="1"/>
</dbReference>